<dbReference type="GO" id="GO:0016757">
    <property type="term" value="F:glycosyltransferase activity"/>
    <property type="evidence" value="ECO:0007669"/>
    <property type="project" value="UniProtKB-KW"/>
</dbReference>
<dbReference type="PANTHER" id="PTHR43179:SF12">
    <property type="entry name" value="GALACTOFURANOSYLTRANSFERASE GLFT2"/>
    <property type="match status" value="1"/>
</dbReference>
<organism evidence="5 6">
    <name type="scientific">candidate division KSB3 bacterium</name>
    <dbReference type="NCBI Taxonomy" id="2044937"/>
    <lineage>
        <taxon>Bacteria</taxon>
        <taxon>candidate division KSB3</taxon>
    </lineage>
</organism>
<accession>A0A2G6KG41</accession>
<dbReference type="AlphaFoldDB" id="A0A2G6KG41"/>
<dbReference type="EMBL" id="PDSK01000081">
    <property type="protein sequence ID" value="PIE34627.1"/>
    <property type="molecule type" value="Genomic_DNA"/>
</dbReference>
<protein>
    <recommendedName>
        <fullName evidence="4">Glycosyltransferase 2-like domain-containing protein</fullName>
    </recommendedName>
</protein>
<dbReference type="PANTHER" id="PTHR43179">
    <property type="entry name" value="RHAMNOSYLTRANSFERASE WBBL"/>
    <property type="match status" value="1"/>
</dbReference>
<dbReference type="InterPro" id="IPR029044">
    <property type="entry name" value="Nucleotide-diphossugar_trans"/>
</dbReference>
<name>A0A2G6KG41_9BACT</name>
<dbReference type="SUPFAM" id="SSF53448">
    <property type="entry name" value="Nucleotide-diphospho-sugar transferases"/>
    <property type="match status" value="1"/>
</dbReference>
<evidence type="ECO:0000256" key="1">
    <source>
        <dbReference type="ARBA" id="ARBA00006739"/>
    </source>
</evidence>
<sequence>MTPQSVSVIIVNWNGAQYLHSCLSSLLQQRHSPLEVLIVDNASDDESHQIVESFCEQQSALPIRWMQNAHNHGFCRGNNQGISQAVGEFILLLNADVALEADFISTLLSVMRTDPSIGISLGKLVSAYNDTIIDSTGITIAKNRRARDRGQGEPDRGQYASREEVFGASGAACLCRRSMLEEIKYPASICSSKNGDEYLDELFFAYKEDIDLSWRARLFGWKCVYEPDAVGRHYRNWAVGKRRQIPKFVRQHSLKNRYLMLLKNECRETLVPYLPHILWFECVSMLYIVIREPYLLSVIPTIAGMWPEIMRKRNVTHIRQKEKGYAAKTLLPWFQ</sequence>
<feature type="domain" description="Glycosyltransferase 2-like" evidence="4">
    <location>
        <begin position="7"/>
        <end position="183"/>
    </location>
</feature>
<evidence type="ECO:0000259" key="4">
    <source>
        <dbReference type="Pfam" id="PF00535"/>
    </source>
</evidence>
<reference evidence="5 6" key="1">
    <citation type="submission" date="2017-10" db="EMBL/GenBank/DDBJ databases">
        <title>Novel microbial diversity and functional potential in the marine mammal oral microbiome.</title>
        <authorList>
            <person name="Dudek N.K."/>
            <person name="Sun C.L."/>
            <person name="Burstein D."/>
            <person name="Kantor R.S."/>
            <person name="Aliaga Goltsman D.S."/>
            <person name="Bik E.M."/>
            <person name="Thomas B.C."/>
            <person name="Banfield J.F."/>
            <person name="Relman D.A."/>
        </authorList>
    </citation>
    <scope>NUCLEOTIDE SEQUENCE [LARGE SCALE GENOMIC DNA]</scope>
    <source>
        <strain evidence="5">DOLJORAL78_47_16</strain>
    </source>
</reference>
<keyword evidence="3" id="KW-0808">Transferase</keyword>
<dbReference type="Proteomes" id="UP000230821">
    <property type="component" value="Unassembled WGS sequence"/>
</dbReference>
<evidence type="ECO:0000256" key="3">
    <source>
        <dbReference type="ARBA" id="ARBA00022679"/>
    </source>
</evidence>
<comment type="similarity">
    <text evidence="1">Belongs to the glycosyltransferase 2 family.</text>
</comment>
<proteinExistence type="inferred from homology"/>
<keyword evidence="2" id="KW-0328">Glycosyltransferase</keyword>
<evidence type="ECO:0000256" key="2">
    <source>
        <dbReference type="ARBA" id="ARBA00022676"/>
    </source>
</evidence>
<dbReference type="Pfam" id="PF00535">
    <property type="entry name" value="Glycos_transf_2"/>
    <property type="match status" value="1"/>
</dbReference>
<dbReference type="InterPro" id="IPR001173">
    <property type="entry name" value="Glyco_trans_2-like"/>
</dbReference>
<evidence type="ECO:0000313" key="6">
    <source>
        <dbReference type="Proteomes" id="UP000230821"/>
    </source>
</evidence>
<evidence type="ECO:0000313" key="5">
    <source>
        <dbReference type="EMBL" id="PIE34627.1"/>
    </source>
</evidence>
<dbReference type="Gene3D" id="3.90.550.10">
    <property type="entry name" value="Spore Coat Polysaccharide Biosynthesis Protein SpsA, Chain A"/>
    <property type="match status" value="1"/>
</dbReference>
<comment type="caution">
    <text evidence="5">The sequence shown here is derived from an EMBL/GenBank/DDBJ whole genome shotgun (WGS) entry which is preliminary data.</text>
</comment>
<dbReference type="CDD" id="cd04186">
    <property type="entry name" value="GT_2_like_c"/>
    <property type="match status" value="1"/>
</dbReference>
<gene>
    <name evidence="5" type="ORF">CSA56_07215</name>
</gene>